<dbReference type="GO" id="GO:0015421">
    <property type="term" value="F:ABC-type oligopeptide transporter activity"/>
    <property type="evidence" value="ECO:0007669"/>
    <property type="project" value="TreeGrafter"/>
</dbReference>
<dbReference type="GO" id="GO:0005743">
    <property type="term" value="C:mitochondrial inner membrane"/>
    <property type="evidence" value="ECO:0007669"/>
    <property type="project" value="TreeGrafter"/>
</dbReference>
<feature type="transmembrane region" description="Helical" evidence="10">
    <location>
        <begin position="73"/>
        <end position="100"/>
    </location>
</feature>
<evidence type="ECO:0000259" key="11">
    <source>
        <dbReference type="PROSITE" id="PS50893"/>
    </source>
</evidence>
<evidence type="ECO:0000256" key="2">
    <source>
        <dbReference type="ARBA" id="ARBA00007577"/>
    </source>
</evidence>
<sequence length="1316" mass="144741">MSGKQLQLREEEEKQTAMTATPAVSTSTTEQAEEEEKAPQDKKAADKPKYKREKGPAVSMLKLFRFATPKERVLLVLAVIFSIGSGALQPVSILIYGTFINNLTGSLNDPSSLLETTLPVIHIMAYMGTASLIAAYLSNCLWVMTGESQTRRIRSLYLHSVLKQDMSWFDKAADGSLNTRLASDTQLIQDGISEKMGLLVQLIAQFIGGFIVAFVKGWQVAVIMLATLPLMFGTGRVMAYFITKYTVMGQQSYALAGSVAESCFQSIRTIYSFTLQKRFSERYDEKLEEACQFGIKRGVSLGLGFATFMFILFCTYGLALWYGSTKVVQGELTGPAVFVAFLAMMMGSMSMIRLPVNLSAVSSARGAAYKVYQIIDRVPDIDIDATSGLTPEKVVGAIEFKNVHFKYPTRPDLTILQDLSLNINPGMTVAFVGPSGSGKSTTIQLVQRFYDALTGEVLLDGNNVKDLNVKWLRQQIGVVSQEPVLFNMTVRQNLLMGVDADVSEKQIIAAAKEANCHTFITQLPDGYDTLVGDAGGMLSGGQKQRIAIARAILKNPTILLLDEATSALDTQSERLVQNALDKASASRTTIVVAHRLSTIMKADLIVVLDHGVIVERGTHQQLIEMGSIYADLVKKQAIDMEETEEAGATRHDELDAEELLRQEQSEVKQQILEKERQGLTRVVTNLSTRSDEKYIGTEGGKEIDAYEIKLAEQKRIKKEMKKQKAPVWKVLKHMRPEWNYLGIGVVGSAIAGCIFPVYSFSFSRVISILSVPGQEIQPGPLEGTNLYSFIFVMIAIASFIGNGAQFCAYEICGEKFSKRFRLEVFDAYLKQEVGFFDLEENNSGALTTRLAVDARNVSEMVTKTWGDLTQLVATVVAAFIIAFIHSWALSLVVLCMAPFLCAATAYEFRVQRGFEDETKKANAESGQVAGEAIREVRTVAALNKQGYFEERYYLATDRPHRLAMKKAYLSSIAAGLGKGINIYTSALAFYAGARFIQSGMIDFQQMFTSMTVIMTAAESAGRSTTFASAFSKAKYAAIASYAVIERESKIDPELEGIEPPVGTVKGDFDFKNIKFVYPAREDVTVFNGEFDLHGKAGQTIALVGPSGCGKSTTIGMLQRWYDPVKGVVALDDTNVKNYSLYNLRSHMAIVSQEPTLFDLTIDENIRFGIEESKQVSQQEVEDACKAANIYDFITSLPNGFAERVGSKGSQLSGGQKQRIAIARALIRKPKVLLLDEATSALDSDSEKLVQQALDNILEEGGRTTITIAHRLSTIQNADLICVVKDGRVIEQGTHFELLALDGTYAELVHEQSLSVL</sequence>
<keyword evidence="4 10" id="KW-0812">Transmembrane</keyword>
<keyword evidence="3" id="KW-0813">Transport</keyword>
<dbReference type="Gene3D" id="1.20.1560.10">
    <property type="entry name" value="ABC transporter type 1, transmembrane domain"/>
    <property type="match status" value="2"/>
</dbReference>
<dbReference type="InterPro" id="IPR039421">
    <property type="entry name" value="Type_1_exporter"/>
</dbReference>
<keyword evidence="14" id="KW-1185">Reference proteome</keyword>
<evidence type="ECO:0000256" key="5">
    <source>
        <dbReference type="ARBA" id="ARBA00022741"/>
    </source>
</evidence>
<evidence type="ECO:0000256" key="6">
    <source>
        <dbReference type="ARBA" id="ARBA00022840"/>
    </source>
</evidence>
<dbReference type="SUPFAM" id="SSF90123">
    <property type="entry name" value="ABC transporter transmembrane region"/>
    <property type="match status" value="2"/>
</dbReference>
<dbReference type="FunFam" id="3.40.50.300:FF:000205">
    <property type="entry name" value="ABC transporter B family member 4"/>
    <property type="match status" value="1"/>
</dbReference>
<evidence type="ECO:0000256" key="7">
    <source>
        <dbReference type="ARBA" id="ARBA00022989"/>
    </source>
</evidence>
<evidence type="ECO:0000313" key="14">
    <source>
        <dbReference type="Proteomes" id="UP000053815"/>
    </source>
</evidence>
<dbReference type="PROSITE" id="PS50893">
    <property type="entry name" value="ABC_TRANSPORTER_2"/>
    <property type="match status" value="2"/>
</dbReference>
<comment type="similarity">
    <text evidence="2">Belongs to the ABC transporter superfamily. ABCB family. Multidrug resistance exporter (TC 3.A.1.201) subfamily.</text>
</comment>
<feature type="domain" description="ABC transmembrane type-1" evidence="12">
    <location>
        <begin position="743"/>
        <end position="1032"/>
    </location>
</feature>
<dbReference type="InterPro" id="IPR036640">
    <property type="entry name" value="ABC1_TM_sf"/>
</dbReference>
<keyword evidence="5" id="KW-0547">Nucleotide-binding</keyword>
<keyword evidence="8 10" id="KW-0472">Membrane</keyword>
<dbReference type="FunFam" id="3.40.50.300:FF:000251">
    <property type="entry name" value="ABC transporter B family member 19"/>
    <property type="match status" value="1"/>
</dbReference>
<dbReference type="SUPFAM" id="SSF52540">
    <property type="entry name" value="P-loop containing nucleoside triphosphate hydrolases"/>
    <property type="match status" value="2"/>
</dbReference>
<evidence type="ECO:0000256" key="9">
    <source>
        <dbReference type="SAM" id="MobiDB-lite"/>
    </source>
</evidence>
<gene>
    <name evidence="13" type="ORF">MAM1_0041d02912</name>
</gene>
<feature type="transmembrane region" description="Helical" evidence="10">
    <location>
        <begin position="196"/>
        <end position="215"/>
    </location>
</feature>
<organism evidence="13">
    <name type="scientific">Mucor ambiguus</name>
    <dbReference type="NCBI Taxonomy" id="91626"/>
    <lineage>
        <taxon>Eukaryota</taxon>
        <taxon>Fungi</taxon>
        <taxon>Fungi incertae sedis</taxon>
        <taxon>Mucoromycota</taxon>
        <taxon>Mucoromycotina</taxon>
        <taxon>Mucoromycetes</taxon>
        <taxon>Mucorales</taxon>
        <taxon>Mucorineae</taxon>
        <taxon>Mucoraceae</taxon>
        <taxon>Mucor</taxon>
    </lineage>
</organism>
<feature type="transmembrane region" description="Helical" evidence="10">
    <location>
        <begin position="221"/>
        <end position="242"/>
    </location>
</feature>
<dbReference type="InterPro" id="IPR003439">
    <property type="entry name" value="ABC_transporter-like_ATP-bd"/>
</dbReference>
<protein>
    <submittedName>
        <fullName evidence="13">Multidrug resistance protein 1</fullName>
    </submittedName>
</protein>
<feature type="transmembrane region" description="Helical" evidence="10">
    <location>
        <begin position="786"/>
        <end position="812"/>
    </location>
</feature>
<evidence type="ECO:0000256" key="3">
    <source>
        <dbReference type="ARBA" id="ARBA00022448"/>
    </source>
</evidence>
<dbReference type="Proteomes" id="UP000053815">
    <property type="component" value="Unassembled WGS sequence"/>
</dbReference>
<dbReference type="SMART" id="SM00382">
    <property type="entry name" value="AAA"/>
    <property type="match status" value="2"/>
</dbReference>
<feature type="transmembrane region" description="Helical" evidence="10">
    <location>
        <begin position="738"/>
        <end position="758"/>
    </location>
</feature>
<feature type="transmembrane region" description="Helical" evidence="10">
    <location>
        <begin position="335"/>
        <end position="356"/>
    </location>
</feature>
<name>A0A0C9M8I2_9FUNG</name>
<dbReference type="InterPro" id="IPR017871">
    <property type="entry name" value="ABC_transporter-like_CS"/>
</dbReference>
<dbReference type="InterPro" id="IPR003593">
    <property type="entry name" value="AAA+_ATPase"/>
</dbReference>
<feature type="compositionally biased region" description="Basic and acidic residues" evidence="9">
    <location>
        <begin position="37"/>
        <end position="48"/>
    </location>
</feature>
<dbReference type="PANTHER" id="PTHR43394">
    <property type="entry name" value="ATP-DEPENDENT PERMEASE MDL1, MITOCHONDRIAL"/>
    <property type="match status" value="1"/>
</dbReference>
<reference evidence="13" key="1">
    <citation type="submission" date="2014-09" db="EMBL/GenBank/DDBJ databases">
        <title>Draft genome sequence of an oleaginous Mucoromycotina fungus Mucor ambiguus NBRC6742.</title>
        <authorList>
            <person name="Takeda I."/>
            <person name="Yamane N."/>
            <person name="Morita T."/>
            <person name="Tamano K."/>
            <person name="Machida M."/>
            <person name="Baker S."/>
            <person name="Koike H."/>
        </authorList>
    </citation>
    <scope>NUCLEOTIDE SEQUENCE</scope>
    <source>
        <strain evidence="13">NBRC 6742</strain>
    </source>
</reference>
<feature type="domain" description="ABC transmembrane type-1" evidence="12">
    <location>
        <begin position="76"/>
        <end position="363"/>
    </location>
</feature>
<dbReference type="STRING" id="91626.A0A0C9M8I2"/>
<dbReference type="InterPro" id="IPR027417">
    <property type="entry name" value="P-loop_NTPase"/>
</dbReference>
<dbReference type="GO" id="GO:0090374">
    <property type="term" value="P:oligopeptide export from mitochondrion"/>
    <property type="evidence" value="ECO:0007669"/>
    <property type="project" value="TreeGrafter"/>
</dbReference>
<dbReference type="PANTHER" id="PTHR43394:SF27">
    <property type="entry name" value="ATP-DEPENDENT TRANSLOCASE ABCB1-LIKE"/>
    <property type="match status" value="1"/>
</dbReference>
<dbReference type="CDD" id="cd18577">
    <property type="entry name" value="ABC_6TM_Pgp_ABCB1_D1_like"/>
    <property type="match status" value="1"/>
</dbReference>
<feature type="region of interest" description="Disordered" evidence="9">
    <location>
        <begin position="1"/>
        <end position="51"/>
    </location>
</feature>
<feature type="compositionally biased region" description="Polar residues" evidence="9">
    <location>
        <begin position="16"/>
        <end position="29"/>
    </location>
</feature>
<feature type="transmembrane region" description="Helical" evidence="10">
    <location>
        <begin position="871"/>
        <end position="900"/>
    </location>
</feature>
<evidence type="ECO:0000256" key="1">
    <source>
        <dbReference type="ARBA" id="ARBA00004141"/>
    </source>
</evidence>
<dbReference type="Pfam" id="PF00664">
    <property type="entry name" value="ABC_membrane"/>
    <property type="match status" value="2"/>
</dbReference>
<feature type="transmembrane region" description="Helical" evidence="10">
    <location>
        <begin position="301"/>
        <end position="323"/>
    </location>
</feature>
<dbReference type="Gene3D" id="3.40.50.300">
    <property type="entry name" value="P-loop containing nucleotide triphosphate hydrolases"/>
    <property type="match status" value="2"/>
</dbReference>
<evidence type="ECO:0000256" key="8">
    <source>
        <dbReference type="ARBA" id="ARBA00023136"/>
    </source>
</evidence>
<evidence type="ECO:0000259" key="12">
    <source>
        <dbReference type="PROSITE" id="PS50929"/>
    </source>
</evidence>
<dbReference type="EMBL" id="DF836330">
    <property type="protein sequence ID" value="GAN03459.1"/>
    <property type="molecule type" value="Genomic_DNA"/>
</dbReference>
<dbReference type="PROSITE" id="PS50929">
    <property type="entry name" value="ABC_TM1F"/>
    <property type="match status" value="2"/>
</dbReference>
<feature type="domain" description="ABC transporter" evidence="11">
    <location>
        <begin position="398"/>
        <end position="635"/>
    </location>
</feature>
<accession>A0A0C9M8I2</accession>
<dbReference type="InterPro" id="IPR011527">
    <property type="entry name" value="ABC1_TM_dom"/>
</dbReference>
<feature type="transmembrane region" description="Helical" evidence="10">
    <location>
        <begin position="120"/>
        <end position="144"/>
    </location>
</feature>
<dbReference type="PROSITE" id="PS00211">
    <property type="entry name" value="ABC_TRANSPORTER_1"/>
    <property type="match status" value="2"/>
</dbReference>
<evidence type="ECO:0000256" key="4">
    <source>
        <dbReference type="ARBA" id="ARBA00022692"/>
    </source>
</evidence>
<dbReference type="CDD" id="cd18578">
    <property type="entry name" value="ABC_6TM_Pgp_ABCB1_D2_like"/>
    <property type="match status" value="1"/>
</dbReference>
<dbReference type="CDD" id="cd03249">
    <property type="entry name" value="ABC_MTABC3_MDL1_MDL2"/>
    <property type="match status" value="2"/>
</dbReference>
<keyword evidence="7 10" id="KW-1133">Transmembrane helix</keyword>
<dbReference type="GO" id="GO:0016887">
    <property type="term" value="F:ATP hydrolysis activity"/>
    <property type="evidence" value="ECO:0007669"/>
    <property type="project" value="InterPro"/>
</dbReference>
<dbReference type="OrthoDB" id="6500128at2759"/>
<proteinExistence type="inferred from homology"/>
<feature type="domain" description="ABC transporter" evidence="11">
    <location>
        <begin position="1068"/>
        <end position="1310"/>
    </location>
</feature>
<dbReference type="Pfam" id="PF00005">
    <property type="entry name" value="ABC_tran"/>
    <property type="match status" value="2"/>
</dbReference>
<evidence type="ECO:0000256" key="10">
    <source>
        <dbReference type="SAM" id="Phobius"/>
    </source>
</evidence>
<keyword evidence="6" id="KW-0067">ATP-binding</keyword>
<comment type="subcellular location">
    <subcellularLocation>
        <location evidence="1">Membrane</location>
        <topology evidence="1">Multi-pass membrane protein</topology>
    </subcellularLocation>
</comment>
<evidence type="ECO:0000313" key="13">
    <source>
        <dbReference type="EMBL" id="GAN03459.1"/>
    </source>
</evidence>
<dbReference type="GO" id="GO:0005524">
    <property type="term" value="F:ATP binding"/>
    <property type="evidence" value="ECO:0007669"/>
    <property type="project" value="UniProtKB-KW"/>
</dbReference>